<feature type="compositionally biased region" description="Polar residues" evidence="8">
    <location>
        <begin position="145"/>
        <end position="154"/>
    </location>
</feature>
<evidence type="ECO:0000256" key="7">
    <source>
        <dbReference type="ARBA" id="ARBA00023242"/>
    </source>
</evidence>
<evidence type="ECO:0000256" key="1">
    <source>
        <dbReference type="ARBA" id="ARBA00004123"/>
    </source>
</evidence>
<feature type="compositionally biased region" description="Basic and acidic residues" evidence="8">
    <location>
        <begin position="519"/>
        <end position="540"/>
    </location>
</feature>
<sequence length="671" mass="74500">MADNFNRQVLRVAVAQICQSMGWDALQKSTHDTLTDVMQRYLEEIGKVAYSYTQLCNRTNPNLDDLHLAFQDTGVVLQELENFVAQVDPLQFIHPFTTYPKCQPCRLQHPSKGEFVDRAEFYSEHLPPLPKTCQEPTGEKEENTSAENATFTSAEETEKIKSTPLKESSNVMESSDNVAVKRRHEGGMLFPRDNKRSRFDIPANLSLEKKENLENTDAESLSPATPVSPYLPQDLPKIPEEPAKAPSFIKAKAVQKQMVLPLQKLTPPEKKTKTETSPSSKKPKIKKEKSISPKVQNIVASPSSKSEMLSPVKKPSSTKNSPSAKKKSPMNVKSPVVEKQIIKKSPNKGSENKAPTFSSKSSPSKELLSKAIPAKKSPSIVEGKKDVGSPKVKGREFKPMKKKKLITDEMDKGTSAHNADKTTSSPSLNTPKLMIKLLPKSDQARESPKSSPVEQKISTTPVKVKTASSPSSTKALIMKPKTSEGVVKSEKKSKISSESLEIAVLKKEHSKKKKKKKDKDKDKDKEKSIRKEKRKSDKAEPPIPKIRFKLDPSGESKTGETMTSSSKSATSSSQSSSKKTSRIVIETENVSIITETWSNTLDYDPDRAYFCPVCHKQDDGSPMVGCDGCDEWCHWPCVGLMAAPPESEKWYCPLCLVRKDKTKKGKSKKKS</sequence>
<dbReference type="InterPro" id="IPR009072">
    <property type="entry name" value="Histone-fold"/>
</dbReference>
<reference evidence="9" key="1">
    <citation type="submission" date="2020-04" db="EMBL/GenBank/DDBJ databases">
        <authorList>
            <person name="Alioto T."/>
            <person name="Alioto T."/>
            <person name="Gomez Garrido J."/>
        </authorList>
    </citation>
    <scope>NUCLEOTIDE SEQUENCE</scope>
    <source>
        <strain evidence="9">A484AB</strain>
    </source>
</reference>
<dbReference type="InterPro" id="IPR011011">
    <property type="entry name" value="Znf_FYVE_PHD"/>
</dbReference>
<dbReference type="SMART" id="SM00576">
    <property type="entry name" value="BTP"/>
    <property type="match status" value="1"/>
</dbReference>
<dbReference type="Proteomes" id="UP001152795">
    <property type="component" value="Unassembled WGS sequence"/>
</dbReference>
<keyword evidence="7" id="KW-0539">Nucleus</keyword>
<dbReference type="InterPro" id="IPR019787">
    <property type="entry name" value="Znf_PHD-finger"/>
</dbReference>
<feature type="compositionally biased region" description="Polar residues" evidence="8">
    <location>
        <begin position="298"/>
        <end position="307"/>
    </location>
</feature>
<name>A0A7D9HVV7_PARCT</name>
<dbReference type="Pfam" id="PF00628">
    <property type="entry name" value="PHD"/>
    <property type="match status" value="1"/>
</dbReference>
<evidence type="ECO:0000256" key="3">
    <source>
        <dbReference type="ARBA" id="ARBA00022771"/>
    </source>
</evidence>
<feature type="compositionally biased region" description="Basic residues" evidence="8">
    <location>
        <begin position="508"/>
        <end position="518"/>
    </location>
</feature>
<feature type="compositionally biased region" description="Polar residues" evidence="8">
    <location>
        <begin position="347"/>
        <end position="357"/>
    </location>
</feature>
<dbReference type="Gene3D" id="3.30.40.10">
    <property type="entry name" value="Zinc/RING finger domain, C3HC4 (zinc finger)"/>
    <property type="match status" value="1"/>
</dbReference>
<dbReference type="CDD" id="cd22916">
    <property type="entry name" value="HFD_TAF3"/>
    <property type="match status" value="1"/>
</dbReference>
<gene>
    <name evidence="9" type="ORF">PACLA_8A010294</name>
</gene>
<dbReference type="PANTHER" id="PTHR46452:SF1">
    <property type="entry name" value="TRANSCRIPTION INITIATION FACTOR TFIID SUBUNIT 3"/>
    <property type="match status" value="1"/>
</dbReference>
<feature type="compositionally biased region" description="Polar residues" evidence="8">
    <location>
        <begin position="165"/>
        <end position="177"/>
    </location>
</feature>
<dbReference type="GO" id="GO:0008270">
    <property type="term" value="F:zinc ion binding"/>
    <property type="evidence" value="ECO:0007669"/>
    <property type="project" value="UniProtKB-KW"/>
</dbReference>
<evidence type="ECO:0000313" key="10">
    <source>
        <dbReference type="Proteomes" id="UP001152795"/>
    </source>
</evidence>
<evidence type="ECO:0000256" key="8">
    <source>
        <dbReference type="SAM" id="MobiDB-lite"/>
    </source>
</evidence>
<comment type="caution">
    <text evidence="9">The sequence shown here is derived from an EMBL/GenBank/DDBJ whole genome shotgun (WGS) entry which is preliminary data.</text>
</comment>
<dbReference type="OrthoDB" id="436852at2759"/>
<dbReference type="GO" id="GO:0046982">
    <property type="term" value="F:protein heterodimerization activity"/>
    <property type="evidence" value="ECO:0007669"/>
    <property type="project" value="InterPro"/>
</dbReference>
<dbReference type="GO" id="GO:0045944">
    <property type="term" value="P:positive regulation of transcription by RNA polymerase II"/>
    <property type="evidence" value="ECO:0007669"/>
    <property type="project" value="TreeGrafter"/>
</dbReference>
<comment type="subcellular location">
    <subcellularLocation>
        <location evidence="1">Nucleus</location>
    </subcellularLocation>
</comment>
<proteinExistence type="predicted"/>
<feature type="compositionally biased region" description="Low complexity" evidence="8">
    <location>
        <begin position="563"/>
        <end position="578"/>
    </location>
</feature>
<feature type="compositionally biased region" description="Polar residues" evidence="8">
    <location>
        <begin position="449"/>
        <end position="474"/>
    </location>
</feature>
<dbReference type="Gene3D" id="1.10.20.10">
    <property type="entry name" value="Histone, subunit A"/>
    <property type="match status" value="1"/>
</dbReference>
<dbReference type="EMBL" id="CACRXK020001598">
    <property type="protein sequence ID" value="CAB3990081.1"/>
    <property type="molecule type" value="Genomic_DNA"/>
</dbReference>
<dbReference type="SUPFAM" id="SSF57903">
    <property type="entry name" value="FYVE/PHD zinc finger"/>
    <property type="match status" value="1"/>
</dbReference>
<dbReference type="GO" id="GO:0002039">
    <property type="term" value="F:p53 binding"/>
    <property type="evidence" value="ECO:0007669"/>
    <property type="project" value="TreeGrafter"/>
</dbReference>
<keyword evidence="3" id="KW-0863">Zinc-finger</keyword>
<dbReference type="Pfam" id="PF07524">
    <property type="entry name" value="Bromo_TP"/>
    <property type="match status" value="1"/>
</dbReference>
<keyword evidence="4" id="KW-0862">Zinc</keyword>
<dbReference type="CDD" id="cd15522">
    <property type="entry name" value="PHD_TAF3"/>
    <property type="match status" value="1"/>
</dbReference>
<dbReference type="PROSITE" id="PS50016">
    <property type="entry name" value="ZF_PHD_2"/>
    <property type="match status" value="1"/>
</dbReference>
<feature type="region of interest" description="Disordered" evidence="8">
    <location>
        <begin position="126"/>
        <end position="195"/>
    </location>
</feature>
<dbReference type="GO" id="GO:0005669">
    <property type="term" value="C:transcription factor TFIID complex"/>
    <property type="evidence" value="ECO:0007669"/>
    <property type="project" value="TreeGrafter"/>
</dbReference>
<keyword evidence="2" id="KW-0479">Metal-binding</keyword>
<accession>A0A7D9HVV7</accession>
<dbReference type="InterPro" id="IPR013083">
    <property type="entry name" value="Znf_RING/FYVE/PHD"/>
</dbReference>
<evidence type="ECO:0000256" key="4">
    <source>
        <dbReference type="ARBA" id="ARBA00022833"/>
    </source>
</evidence>
<keyword evidence="5" id="KW-0805">Transcription regulation</keyword>
<keyword evidence="6" id="KW-0804">Transcription</keyword>
<dbReference type="AlphaFoldDB" id="A0A7D9HVV7"/>
<organism evidence="9 10">
    <name type="scientific">Paramuricea clavata</name>
    <name type="common">Red gorgonian</name>
    <name type="synonym">Violescent sea-whip</name>
    <dbReference type="NCBI Taxonomy" id="317549"/>
    <lineage>
        <taxon>Eukaryota</taxon>
        <taxon>Metazoa</taxon>
        <taxon>Cnidaria</taxon>
        <taxon>Anthozoa</taxon>
        <taxon>Octocorallia</taxon>
        <taxon>Malacalcyonacea</taxon>
        <taxon>Plexauridae</taxon>
        <taxon>Paramuricea</taxon>
    </lineage>
</organism>
<feature type="region of interest" description="Disordered" evidence="8">
    <location>
        <begin position="208"/>
        <end position="583"/>
    </location>
</feature>
<evidence type="ECO:0000256" key="2">
    <source>
        <dbReference type="ARBA" id="ARBA00022723"/>
    </source>
</evidence>
<dbReference type="SUPFAM" id="SSF47113">
    <property type="entry name" value="Histone-fold"/>
    <property type="match status" value="1"/>
</dbReference>
<feature type="compositionally biased region" description="Basic and acidic residues" evidence="8">
    <location>
        <begin position="548"/>
        <end position="558"/>
    </location>
</feature>
<dbReference type="InterPro" id="IPR001965">
    <property type="entry name" value="Znf_PHD"/>
</dbReference>
<keyword evidence="10" id="KW-1185">Reference proteome</keyword>
<feature type="compositionally biased region" description="Basic and acidic residues" evidence="8">
    <location>
        <begin position="382"/>
        <end position="420"/>
    </location>
</feature>
<evidence type="ECO:0000256" key="6">
    <source>
        <dbReference type="ARBA" id="ARBA00023163"/>
    </source>
</evidence>
<dbReference type="SMART" id="SM00249">
    <property type="entry name" value="PHD"/>
    <property type="match status" value="1"/>
</dbReference>
<feature type="compositionally biased region" description="Low complexity" evidence="8">
    <location>
        <begin position="358"/>
        <end position="370"/>
    </location>
</feature>
<evidence type="ECO:0000313" key="9">
    <source>
        <dbReference type="EMBL" id="CAB3990081.1"/>
    </source>
</evidence>
<evidence type="ECO:0000256" key="5">
    <source>
        <dbReference type="ARBA" id="ARBA00023015"/>
    </source>
</evidence>
<dbReference type="InterPro" id="IPR006565">
    <property type="entry name" value="BTP"/>
</dbReference>
<protein>
    <submittedName>
        <fullName evidence="9">Transcription initiation factor TFIID subunit 3</fullName>
    </submittedName>
</protein>
<feature type="compositionally biased region" description="Polar residues" evidence="8">
    <location>
        <begin position="421"/>
        <end position="430"/>
    </location>
</feature>
<dbReference type="PANTHER" id="PTHR46452">
    <property type="entry name" value="TRANSCRIPTION INITIATION FACTOR TFIID SUBUNIT 3"/>
    <property type="match status" value="1"/>
</dbReference>